<evidence type="ECO:0000256" key="3">
    <source>
        <dbReference type="ARBA" id="ARBA00022806"/>
    </source>
</evidence>
<comment type="caution">
    <text evidence="6">The sequence shown here is derived from an EMBL/GenBank/DDBJ whole genome shotgun (WGS) entry which is preliminary data.</text>
</comment>
<dbReference type="GO" id="GO:0055087">
    <property type="term" value="C:Ski complex"/>
    <property type="evidence" value="ECO:0007669"/>
    <property type="project" value="TreeGrafter"/>
</dbReference>
<evidence type="ECO:0000256" key="2">
    <source>
        <dbReference type="ARBA" id="ARBA00022801"/>
    </source>
</evidence>
<keyword evidence="2" id="KW-0378">Hydrolase</keyword>
<feature type="domain" description="ATP-dependent RNA helicase Ski2/MTR4 C-terminal" evidence="5">
    <location>
        <begin position="16"/>
        <end position="188"/>
    </location>
</feature>
<evidence type="ECO:0000259" key="5">
    <source>
        <dbReference type="SMART" id="SM01142"/>
    </source>
</evidence>
<evidence type="ECO:0000256" key="4">
    <source>
        <dbReference type="ARBA" id="ARBA00022840"/>
    </source>
</evidence>
<dbReference type="AlphaFoldDB" id="A0AAE0KT59"/>
<keyword evidence="3" id="KW-0347">Helicase</keyword>
<keyword evidence="7" id="KW-1185">Reference proteome</keyword>
<gene>
    <name evidence="6" type="ORF">CYMTET_31515</name>
</gene>
<dbReference type="GO" id="GO:0016787">
    <property type="term" value="F:hydrolase activity"/>
    <property type="evidence" value="ECO:0007669"/>
    <property type="project" value="UniProtKB-KW"/>
</dbReference>
<dbReference type="PANTHER" id="PTHR12131">
    <property type="entry name" value="ATP-DEPENDENT RNA AND DNA HELICASE"/>
    <property type="match status" value="1"/>
</dbReference>
<dbReference type="Pfam" id="PF08148">
    <property type="entry name" value="DSHCT"/>
    <property type="match status" value="1"/>
</dbReference>
<dbReference type="Gene3D" id="1.10.3380.30">
    <property type="match status" value="1"/>
</dbReference>
<evidence type="ECO:0000313" key="6">
    <source>
        <dbReference type="EMBL" id="KAK3259489.1"/>
    </source>
</evidence>
<dbReference type="PANTHER" id="PTHR12131:SF1">
    <property type="entry name" value="ATP-DEPENDENT RNA HELICASE SUPV3L1, MITOCHONDRIAL-RELATED"/>
    <property type="match status" value="1"/>
</dbReference>
<dbReference type="InterPro" id="IPR050699">
    <property type="entry name" value="RNA-DNA_Helicase"/>
</dbReference>
<dbReference type="EMBL" id="LGRX02018696">
    <property type="protein sequence ID" value="KAK3259489.1"/>
    <property type="molecule type" value="Genomic_DNA"/>
</dbReference>
<keyword evidence="4" id="KW-0067">ATP-binding</keyword>
<dbReference type="Proteomes" id="UP001190700">
    <property type="component" value="Unassembled WGS sequence"/>
</dbReference>
<keyword evidence="1" id="KW-0547">Nucleotide-binding</keyword>
<organism evidence="6 7">
    <name type="scientific">Cymbomonas tetramitiformis</name>
    <dbReference type="NCBI Taxonomy" id="36881"/>
    <lineage>
        <taxon>Eukaryota</taxon>
        <taxon>Viridiplantae</taxon>
        <taxon>Chlorophyta</taxon>
        <taxon>Pyramimonadophyceae</taxon>
        <taxon>Pyramimonadales</taxon>
        <taxon>Pyramimonadaceae</taxon>
        <taxon>Cymbomonas</taxon>
    </lineage>
</organism>
<protein>
    <recommendedName>
        <fullName evidence="5">ATP-dependent RNA helicase Ski2/MTR4 C-terminal domain-containing protein</fullName>
    </recommendedName>
</protein>
<sequence length="190" mass="20690">MAELQRTKGCVGGRAQETLKLSELGAAASEIRGENELWLAAALMQPELALLPPAQLAAVVACLLCPETLSRNNVWCMYSPSQEVLEVVRSVEPARQRLQLLQDRVGMRKEVAVDVRLAGLVEAWASGADWTQIMADTSLDEGDVVRVLRRTADFLSQLKLVPALSEGMRTSASQATRLVDRAPISELLVP</sequence>
<evidence type="ECO:0000313" key="7">
    <source>
        <dbReference type="Proteomes" id="UP001190700"/>
    </source>
</evidence>
<dbReference type="InterPro" id="IPR012961">
    <property type="entry name" value="Ski2/MTR4_C"/>
</dbReference>
<dbReference type="GO" id="GO:0070478">
    <property type="term" value="P:nuclear-transcribed mRNA catabolic process, 3'-5' exonucleolytic nonsense-mediated decay"/>
    <property type="evidence" value="ECO:0007669"/>
    <property type="project" value="TreeGrafter"/>
</dbReference>
<dbReference type="SMART" id="SM01142">
    <property type="entry name" value="DSHCT"/>
    <property type="match status" value="1"/>
</dbReference>
<accession>A0AAE0KT59</accession>
<dbReference type="GO" id="GO:0004386">
    <property type="term" value="F:helicase activity"/>
    <property type="evidence" value="ECO:0007669"/>
    <property type="project" value="UniProtKB-KW"/>
</dbReference>
<dbReference type="GO" id="GO:0005524">
    <property type="term" value="F:ATP binding"/>
    <property type="evidence" value="ECO:0007669"/>
    <property type="project" value="UniProtKB-KW"/>
</dbReference>
<reference evidence="6 7" key="1">
    <citation type="journal article" date="2015" name="Genome Biol. Evol.">
        <title>Comparative Genomics of a Bacterivorous Green Alga Reveals Evolutionary Causalities and Consequences of Phago-Mixotrophic Mode of Nutrition.</title>
        <authorList>
            <person name="Burns J.A."/>
            <person name="Paasch A."/>
            <person name="Narechania A."/>
            <person name="Kim E."/>
        </authorList>
    </citation>
    <scope>NUCLEOTIDE SEQUENCE [LARGE SCALE GENOMIC DNA]</scope>
    <source>
        <strain evidence="6 7">PLY_AMNH</strain>
    </source>
</reference>
<evidence type="ECO:0000256" key="1">
    <source>
        <dbReference type="ARBA" id="ARBA00022741"/>
    </source>
</evidence>
<proteinExistence type="predicted"/>
<name>A0AAE0KT59_9CHLO</name>